<dbReference type="PANTHER" id="PTHR35889:SF3">
    <property type="entry name" value="F-BOX DOMAIN-CONTAINING PROTEIN"/>
    <property type="match status" value="1"/>
</dbReference>
<feature type="region of interest" description="Disordered" evidence="1">
    <location>
        <begin position="76"/>
        <end position="114"/>
    </location>
</feature>
<evidence type="ECO:0008006" key="6">
    <source>
        <dbReference type="Google" id="ProtNLM"/>
    </source>
</evidence>
<dbReference type="Pfam" id="PF07587">
    <property type="entry name" value="PSD1"/>
    <property type="match status" value="1"/>
</dbReference>
<dbReference type="Pfam" id="PF07635">
    <property type="entry name" value="PSCyt1"/>
    <property type="match status" value="1"/>
</dbReference>
<dbReference type="InterPro" id="IPR011429">
    <property type="entry name" value="Cyt_c_Planctomycete-type"/>
</dbReference>
<accession>A0A3B1E0G8</accession>
<feature type="domain" description="Cytochrome C Planctomycete-type" evidence="4">
    <location>
        <begin position="74"/>
        <end position="135"/>
    </location>
</feature>
<evidence type="ECO:0000259" key="4">
    <source>
        <dbReference type="Pfam" id="PF07635"/>
    </source>
</evidence>
<dbReference type="PANTHER" id="PTHR35889">
    <property type="entry name" value="CYCLOINULO-OLIGOSACCHARIDE FRUCTANOTRANSFERASE-RELATED"/>
    <property type="match status" value="1"/>
</dbReference>
<evidence type="ECO:0000256" key="1">
    <source>
        <dbReference type="SAM" id="MobiDB-lite"/>
    </source>
</evidence>
<dbReference type="EMBL" id="UOGL01000571">
    <property type="protein sequence ID" value="VAX41620.1"/>
    <property type="molecule type" value="Genomic_DNA"/>
</dbReference>
<feature type="domain" description="DUF1549" evidence="2">
    <location>
        <begin position="225"/>
        <end position="432"/>
    </location>
</feature>
<gene>
    <name evidence="5" type="ORF">MNBD_PLANCTO02-3290</name>
</gene>
<feature type="domain" description="DUF1553" evidence="3">
    <location>
        <begin position="611"/>
        <end position="874"/>
    </location>
</feature>
<evidence type="ECO:0000259" key="3">
    <source>
        <dbReference type="Pfam" id="PF07587"/>
    </source>
</evidence>
<protein>
    <recommendedName>
        <fullName evidence="6">Cytochrome c domain-containing protein</fullName>
    </recommendedName>
</protein>
<dbReference type="Pfam" id="PF07583">
    <property type="entry name" value="PSCyt2"/>
    <property type="match status" value="1"/>
</dbReference>
<reference evidence="5" key="1">
    <citation type="submission" date="2018-06" db="EMBL/GenBank/DDBJ databases">
        <authorList>
            <person name="Zhirakovskaya E."/>
        </authorList>
    </citation>
    <scope>NUCLEOTIDE SEQUENCE</scope>
</reference>
<evidence type="ECO:0000313" key="5">
    <source>
        <dbReference type="EMBL" id="VAX41620.1"/>
    </source>
</evidence>
<proteinExistence type="predicted"/>
<evidence type="ECO:0000259" key="2">
    <source>
        <dbReference type="Pfam" id="PF07583"/>
    </source>
</evidence>
<dbReference type="InterPro" id="IPR022655">
    <property type="entry name" value="DUF1553"/>
</dbReference>
<dbReference type="AlphaFoldDB" id="A0A3B1E0G8"/>
<name>A0A3B1E0G8_9ZZZZ</name>
<sequence length="954" mass="109610">MILTRKLFPRTRYVILMLLASFSLLFLARSVFTSDAKTNSVKKTSTPQQEKTLSKKEAARLYVHKVLPLLQKKCSGCHGESEKDREGELNLSTRAGMLKGGESGETSLVPGKPEKSSLYLSLDWKNEDLQMPPKERNRLTVKEISLVKQWITAGAPVPTLQEIEKIKKQKWNDTAAEGTMVITTDGLSPTWTKRKYKPEDIWMWQPIKKYPVPVKGIDASKDSHPIDAFIQQKLSEKKMTPAKKADRRTIMRRLTLNLTGLPPTTAELNEYANDNTPHAYKRVVERLLASPHYGEQMATRWLDVVRYADTAGFANDFERPNAWRYRDYVVRSFNADKPYDKFVTEQLAGDELKKITPETLTATGFLRMGPWEHTSMSVAALTRQQFLDDVTHSVGVTFLGQGLRCCKCHDHKFDPIPTRDYYRVKAVFAPIQFADRKVPYQPYENTRGFKESKKRSDARLQETLNAQKVLSQKQKKGKAAYLKKRGVKTVNELPLNERGRFLGFTELEKSMVKVYRKRKDYLLREQKRYQPILFSVYNGPPRKYDSPKLYHYMPRKKEPRKKLTSLHILASGSLAAPLDKVTPGVLSAVYASNDQIVRTKWNSIPNKTVGRRVAFARWVASPQNTLTARVIVNRVWQWNFGTGLVATSNSFGRMGAKPSHPELLDWLATWFIENGWSIKKLEHLIVTSDTYQQASSHAEIHKLREIDSKNSLLAYFPTRRLTAEELRDSMLAITHELNPALGGLPIFPEINWEVAMQPRQIMGSVAPAYQPSPTKKERNRRTIYAYRYRTLSDPLLEVFNKPGSDISCERRDETTVTPQVFALFNSQFSQNRSVALASYLAKTNQKTAGQIEQVFQMLFYRKPTEKEMHFCQKHLKEMTLYHQKKKPVKVPLPTEVKREMVEELTGKPFSWTEQLANMKNYERDLQPADVDAPTRALAELCLVLLNSNEFVFVR</sequence>
<organism evidence="5">
    <name type="scientific">hydrothermal vent metagenome</name>
    <dbReference type="NCBI Taxonomy" id="652676"/>
    <lineage>
        <taxon>unclassified sequences</taxon>
        <taxon>metagenomes</taxon>
        <taxon>ecological metagenomes</taxon>
    </lineage>
</organism>
<dbReference type="InterPro" id="IPR011444">
    <property type="entry name" value="DUF1549"/>
</dbReference>
<feature type="compositionally biased region" description="Basic and acidic residues" evidence="1">
    <location>
        <begin position="79"/>
        <end position="88"/>
    </location>
</feature>